<accession>A0ABY5RFS9</accession>
<dbReference type="InterPro" id="IPR003008">
    <property type="entry name" value="Tubulin_FtsZ_GTPase"/>
</dbReference>
<evidence type="ECO:0000256" key="4">
    <source>
        <dbReference type="ARBA" id="ARBA00022960"/>
    </source>
</evidence>
<dbReference type="InterPro" id="IPR032907">
    <property type="entry name" value="CetZ"/>
</dbReference>
<evidence type="ECO:0000256" key="1">
    <source>
        <dbReference type="ARBA" id="ARBA00006877"/>
    </source>
</evidence>
<reference evidence="8" key="1">
    <citation type="submission" date="2021-07" db="EMBL/GenBank/DDBJ databases">
        <title>Studies on halocins as antimicrobial molecules from haloarchaea.</title>
        <authorList>
            <person name="Kumar S."/>
            <person name="Khare S.K."/>
        </authorList>
    </citation>
    <scope>NUCLEOTIDE SEQUENCE</scope>
    <source>
        <strain evidence="8">NCIM 5678</strain>
    </source>
</reference>
<dbReference type="PANTHER" id="PTHR30314:SF10">
    <property type="entry name" value="TUBULIN-LIKE PROTEIN CETZ"/>
    <property type="match status" value="1"/>
</dbReference>
<evidence type="ECO:0000259" key="7">
    <source>
        <dbReference type="SMART" id="SM00864"/>
    </source>
</evidence>
<comment type="function">
    <text evidence="6">Involved in cell shape control.</text>
</comment>
<dbReference type="InterPro" id="IPR048737">
    <property type="entry name" value="CetZ_C"/>
</dbReference>
<keyword evidence="5 6" id="KW-0342">GTP-binding</keyword>
<keyword evidence="2 6" id="KW-0963">Cytoplasm</keyword>
<evidence type="ECO:0000256" key="3">
    <source>
        <dbReference type="ARBA" id="ARBA00022741"/>
    </source>
</evidence>
<dbReference type="RefSeq" id="WP_258302755.1">
    <property type="nucleotide sequence ID" value="NZ_CP078063.1"/>
</dbReference>
<dbReference type="SUPFAM" id="SSF52490">
    <property type="entry name" value="Tubulin nucleotide-binding domain-like"/>
    <property type="match status" value="1"/>
</dbReference>
<dbReference type="InterPro" id="IPR037103">
    <property type="entry name" value="Tubulin/FtsZ-like_C"/>
</dbReference>
<dbReference type="Gene3D" id="3.30.1330.20">
    <property type="entry name" value="Tubulin/FtsZ, C-terminal domain"/>
    <property type="match status" value="1"/>
</dbReference>
<dbReference type="GeneID" id="74527690"/>
<evidence type="ECO:0000256" key="5">
    <source>
        <dbReference type="ARBA" id="ARBA00023134"/>
    </source>
</evidence>
<keyword evidence="3 6" id="KW-0547">Nucleotide-binding</keyword>
<protein>
    <recommendedName>
        <fullName evidence="6">Tubulin-like protein CetZ</fullName>
    </recommendedName>
</protein>
<evidence type="ECO:0000256" key="2">
    <source>
        <dbReference type="ARBA" id="ARBA00022490"/>
    </source>
</evidence>
<keyword evidence="4 6" id="KW-0133">Cell shape</keyword>
<comment type="subcellular location">
    <subcellularLocation>
        <location evidence="6">Cytoplasm</location>
    </subcellularLocation>
</comment>
<evidence type="ECO:0000256" key="6">
    <source>
        <dbReference type="HAMAP-Rule" id="MF_01946"/>
    </source>
</evidence>
<sequence length="353" mass="37158">MKVFCFGVGECGSELVETLTEFERDAPADFIVDGVACSTTRADFQSLDTIPQSKQLVFGAGDTATDAAQAAELAEEDHRQLLRGTDDAPVSRADAFIICAGLGEVTSGAAPVLAKHLKRVHDQPVYGIGVLPELEKTHRVETALRTLRKFVAATDHVIGADAETAGSTEAAVTAVTRRFGTLCTAGEGGDGIAESVVDASEIINTLRGGGVATLGYATSELPERDTGGLTQTVKRLIGADEPESVDDLDAQNRITTHTREALLGQLTFPCAVDSTSRGLVVVSGPPAWLNRSAIEQSRSWVEDETQCLEIRGGDYPRPSANQIGVLVLLAGVSPAERIEALRAAAEGNEQTSD</sequence>
<comment type="similarity">
    <text evidence="1 6">Belongs to the CetZ family.</text>
</comment>
<dbReference type="Proteomes" id="UP001058330">
    <property type="component" value="Chromosome"/>
</dbReference>
<feature type="domain" description="Tubulin/FtsZ GTPase" evidence="7">
    <location>
        <begin position="2"/>
        <end position="180"/>
    </location>
</feature>
<dbReference type="InterPro" id="IPR045061">
    <property type="entry name" value="FtsZ/CetZ"/>
</dbReference>
<dbReference type="PANTHER" id="PTHR30314">
    <property type="entry name" value="CELL DIVISION PROTEIN FTSZ-RELATED"/>
    <property type="match status" value="1"/>
</dbReference>
<feature type="binding site" evidence="6">
    <location>
        <position position="135"/>
    </location>
    <ligand>
        <name>GTP</name>
        <dbReference type="ChEBI" id="CHEBI:37565"/>
    </ligand>
</feature>
<proteinExistence type="inferred from homology"/>
<dbReference type="CDD" id="cd02202">
    <property type="entry name" value="CetZ_tubulin-like"/>
    <property type="match status" value="1"/>
</dbReference>
<evidence type="ECO:0000313" key="8">
    <source>
        <dbReference type="EMBL" id="UVE50743.1"/>
    </source>
</evidence>
<dbReference type="EMBL" id="CP078063">
    <property type="protein sequence ID" value="UVE50743.1"/>
    <property type="molecule type" value="Genomic_DNA"/>
</dbReference>
<dbReference type="HAMAP" id="MF_01946">
    <property type="entry name" value="CetZ"/>
    <property type="match status" value="1"/>
</dbReference>
<comment type="caution">
    <text evidence="6">Lacks conserved residue(s) required for the propagation of feature annotation.</text>
</comment>
<name>A0ABY5RFS9_HALLR</name>
<dbReference type="Pfam" id="PF00091">
    <property type="entry name" value="Tubulin"/>
    <property type="match status" value="1"/>
</dbReference>
<dbReference type="InterPro" id="IPR036525">
    <property type="entry name" value="Tubulin/FtsZ_GTPase_sf"/>
</dbReference>
<evidence type="ECO:0000313" key="9">
    <source>
        <dbReference type="Proteomes" id="UP001058330"/>
    </source>
</evidence>
<keyword evidence="9" id="KW-1185">Reference proteome</keyword>
<dbReference type="Gene3D" id="3.40.50.1440">
    <property type="entry name" value="Tubulin/FtsZ, GTPase domain"/>
    <property type="match status" value="1"/>
</dbReference>
<dbReference type="SMART" id="SM00864">
    <property type="entry name" value="Tubulin"/>
    <property type="match status" value="1"/>
</dbReference>
<dbReference type="Pfam" id="PF21011">
    <property type="entry name" value="CetZ_C"/>
    <property type="match status" value="1"/>
</dbReference>
<organism evidence="8 9">
    <name type="scientific">Haloferax larsenii</name>
    <dbReference type="NCBI Taxonomy" id="302484"/>
    <lineage>
        <taxon>Archaea</taxon>
        <taxon>Methanobacteriati</taxon>
        <taxon>Methanobacteriota</taxon>
        <taxon>Stenosarchaea group</taxon>
        <taxon>Halobacteria</taxon>
        <taxon>Halobacteriales</taxon>
        <taxon>Haloferacaceae</taxon>
        <taxon>Haloferax</taxon>
    </lineage>
</organism>
<gene>
    <name evidence="6" type="primary">cetZ</name>
    <name evidence="8" type="ORF">KU306_02305</name>
</gene>